<dbReference type="EMBL" id="AP008231">
    <property type="protein sequence ID" value="BAD79483.1"/>
    <property type="molecule type" value="Genomic_DNA"/>
</dbReference>
<name>A0A0H3K5P4_SYNP6</name>
<organism evidence="1 2">
    <name type="scientific">Synechococcus sp. (strain ATCC 27144 / PCC 6301 / SAUG 1402/1)</name>
    <name type="common">Anacystis nidulans</name>
    <dbReference type="NCBI Taxonomy" id="269084"/>
    <lineage>
        <taxon>Bacteria</taxon>
        <taxon>Bacillati</taxon>
        <taxon>Cyanobacteriota</taxon>
        <taxon>Cyanophyceae</taxon>
        <taxon>Synechococcales</taxon>
        <taxon>Synechococcaceae</taxon>
        <taxon>Synechococcus</taxon>
    </lineage>
</organism>
<dbReference type="GeneID" id="72429033"/>
<dbReference type="RefSeq" id="WP_011243605.1">
    <property type="nucleotide sequence ID" value="NC_006576.1"/>
</dbReference>
<evidence type="ECO:0000313" key="1">
    <source>
        <dbReference type="EMBL" id="BAD79483.1"/>
    </source>
</evidence>
<dbReference type="KEGG" id="syc:syc1293_d"/>
<evidence type="ECO:0000313" key="2">
    <source>
        <dbReference type="Proteomes" id="UP000001175"/>
    </source>
</evidence>
<sequence length="106" mass="12178">MTRKSGGLSMTQLLQLPDEERLLVNRALRHRDLTLERAIALGRDRGQEQPEAWAKALLQRLTEAGLLELQSAEANHLPRYCAKLAWRRPSQDEQSWLDWTDSSAQD</sequence>
<proteinExistence type="predicted"/>
<reference evidence="1 2" key="1">
    <citation type="journal article" date="2007" name="Photosyn. Res.">
        <title>Complete nucleotide sequence of the freshwater unicellular cyanobacterium Synechococcus elongatus PCC 6301 chromosome: gene content and organization.</title>
        <authorList>
            <person name="Sugita C."/>
            <person name="Ogata K."/>
            <person name="Shikata M."/>
            <person name="Jikuya H."/>
            <person name="Takano J."/>
            <person name="Furumichi M."/>
            <person name="Kanehisa M."/>
            <person name="Omata T."/>
            <person name="Sugiura M."/>
            <person name="Sugita M."/>
        </authorList>
    </citation>
    <scope>NUCLEOTIDE SEQUENCE [LARGE SCALE GENOMIC DNA]</scope>
    <source>
        <strain evidence="2">ATCC 27144 / PCC 6301 / SAUG 1402/1</strain>
    </source>
</reference>
<dbReference type="AlphaFoldDB" id="A0A0H3K5P4"/>
<protein>
    <submittedName>
        <fullName evidence="1">Uncharacterized protein</fullName>
    </submittedName>
</protein>
<gene>
    <name evidence="1" type="ordered locus">syc1293_d</name>
</gene>
<accession>A0A0H3K5P4</accession>
<dbReference type="Proteomes" id="UP000001175">
    <property type="component" value="Chromosome"/>
</dbReference>